<dbReference type="InterPro" id="IPR015943">
    <property type="entry name" value="WD40/YVTN_repeat-like_dom_sf"/>
</dbReference>
<dbReference type="PROSITE" id="PS50110">
    <property type="entry name" value="RESPONSE_REGULATORY"/>
    <property type="match status" value="1"/>
</dbReference>
<keyword evidence="8" id="KW-0732">Signal</keyword>
<dbReference type="PROSITE" id="PS50109">
    <property type="entry name" value="HIS_KIN"/>
    <property type="match status" value="1"/>
</dbReference>
<dbReference type="CDD" id="cd16922">
    <property type="entry name" value="HATPase_EvgS-ArcB-TorS-like"/>
    <property type="match status" value="1"/>
</dbReference>
<protein>
    <recommendedName>
        <fullName evidence="2">histidine kinase</fullName>
        <ecNumber evidence="2">2.7.13.3</ecNumber>
    </recommendedName>
</protein>
<dbReference type="Pfam" id="PF00072">
    <property type="entry name" value="Response_reg"/>
    <property type="match status" value="1"/>
</dbReference>
<feature type="modified residue" description="4-aspartylphosphate" evidence="6">
    <location>
        <position position="1191"/>
    </location>
</feature>
<dbReference type="InterPro" id="IPR003594">
    <property type="entry name" value="HATPase_dom"/>
</dbReference>
<dbReference type="InterPro" id="IPR036890">
    <property type="entry name" value="HATPase_C_sf"/>
</dbReference>
<dbReference type="EC" id="2.7.13.3" evidence="2"/>
<dbReference type="Pfam" id="PF00512">
    <property type="entry name" value="HisKA"/>
    <property type="match status" value="1"/>
</dbReference>
<dbReference type="InterPro" id="IPR003661">
    <property type="entry name" value="HisK_dim/P_dom"/>
</dbReference>
<dbReference type="RefSeq" id="WP_277418346.1">
    <property type="nucleotide sequence ID" value="NZ_CP119083.1"/>
</dbReference>
<dbReference type="SMART" id="SM00448">
    <property type="entry name" value="REC"/>
    <property type="match status" value="1"/>
</dbReference>
<dbReference type="Pfam" id="PF02518">
    <property type="entry name" value="HATPase_c"/>
    <property type="match status" value="1"/>
</dbReference>
<keyword evidence="13" id="KW-1185">Reference proteome</keyword>
<evidence type="ECO:0000259" key="10">
    <source>
        <dbReference type="PROSITE" id="PS50110"/>
    </source>
</evidence>
<evidence type="ECO:0000256" key="8">
    <source>
        <dbReference type="SAM" id="SignalP"/>
    </source>
</evidence>
<dbReference type="SMART" id="SM00387">
    <property type="entry name" value="HATPase_c"/>
    <property type="match status" value="1"/>
</dbReference>
<dbReference type="Pfam" id="PF07494">
    <property type="entry name" value="Reg_prop"/>
    <property type="match status" value="6"/>
</dbReference>
<sequence length="1424" mass="155933">MTITMTMTARFLRSLLAALLLALCAAAMAAPARSLRFEQLGVADGLAQESVLAIAQDRQGFMWFGSQGGLSRFDGYRTVVYRHALSDPHSLAENWVRVVHIDAVGRMWVGTDNGLDRFDPLTQRFTHYRPDEPEQRGSGNRHVRAIIDDGAGGLWVGTADGLQRFDPVTGRFTVWHNEVANARSLAHDQINALARDRAGRLWIGTPAGVDLLLPGAQAFRHFAVRSASGRPVAVQALLMDSEQTLWLGTHEGVERWQMGPGGGEPRRQRLDASHGLQGGTVATLYQDSDGTVWVGMRNQGLLRWIPAAGRFVQYRHQVGDPHSLADDYVSSLFRDRVGTLWVGTWYNGLSRVDLASGGFARIVKDPDQPRSLSDNRVFTMADAGSGKLWIGNNDGLSLHDPLTGENTLFPLPLGEHARNEGAVTALWPGDGGLLWVGSRSGVRQFDPVARTFGPALLARGDPETDVVRYLHKDRGGMLWVASKAGLVRLDPGSGGVLLFRHDPADPHSLSDNIVRPLLEDRYGNLWVGTFNGLDLLDRKTGHFRHFRHDPEDPASLSHNEVHYLYEDARGTLWVGTASGLNRMERHADGSASFRRYLRQDGLADDAIAAILADRAGKLWVSTNTGVASLDPASGRINNYSGVDGTIEGAYFDGSALSAADGTLYFGGFNGVTAFDPREIRSNTVAPPVVITDFQIFNRSQRPGESGPDGHVVLKQAIEYTRALTLQQDDSVFALEFAALHYAAPQRNRFAYQLIGFDRNWVSTDADKRFATYTNLDPGQYVFRVKAANKDGVWSEPATLTITILPPVWKTWWFRTLAVLLALGAGFVLYRARVRVLRHQRTRLEQQVGLRTAEVELKNRMLLEQKRELEQRDERLSQAKQKAEDATRQKSEFLANMSHEMRTPLAGVIGMLGFALRDETLASTTREQIERGQANAQSLLSIINDLLDFSKIEAGKLTIEKIDFALAATVENVVSLFEEQAAAHNIEFRVEFGHDLPPFVVGDPTRLRQVLVNLVGNAFKFTQRGQVTLRVERIGGGGERGGDVCTPIRFTVEDTGIGIPESELPRLFEKFEQADATTTRRYGGTGLGLAICRQLVELMGGEIGAVSTPNVGSVFSFTLPLARGIAPPMVPHEPRAPHSHQLRVLCAEDFPTNQIIVRMMLEDLGHKVDIAGNGALAVAACAHTRYDLILMDGRMPEMDGPTATRLIRAGGPPDAPVRDQGLMIIALTANASEEDRSRYLAAGMDDFLTKPIDEGALHFQLSRAIERQLQRGLALAPMPGQAAPERPSVAELDAMFGVDTALAAVEPVAQDSPPDADAAAEAERLAAEKAAAEALRLRLRDAFIADLPGRLDELDAALAAADADAAGRLFHGMKGSAAYLQDMELHALCSELERAADRALWPAIRHKLPRLHQMLGRIVSPARTG</sequence>
<evidence type="ECO:0000256" key="2">
    <source>
        <dbReference type="ARBA" id="ARBA00012438"/>
    </source>
</evidence>
<evidence type="ECO:0000313" key="12">
    <source>
        <dbReference type="EMBL" id="WEF35698.1"/>
    </source>
</evidence>
<accession>A0ABY8BL69</accession>
<evidence type="ECO:0000259" key="9">
    <source>
        <dbReference type="PROSITE" id="PS50109"/>
    </source>
</evidence>
<dbReference type="InterPro" id="IPR013783">
    <property type="entry name" value="Ig-like_fold"/>
</dbReference>
<dbReference type="InterPro" id="IPR011006">
    <property type="entry name" value="CheY-like_superfamily"/>
</dbReference>
<dbReference type="InterPro" id="IPR005467">
    <property type="entry name" value="His_kinase_dom"/>
</dbReference>
<evidence type="ECO:0000256" key="5">
    <source>
        <dbReference type="PROSITE-ProRule" id="PRU00110"/>
    </source>
</evidence>
<dbReference type="InterPro" id="IPR011123">
    <property type="entry name" value="Y_Y_Y"/>
</dbReference>
<dbReference type="SUPFAM" id="SSF52172">
    <property type="entry name" value="CheY-like"/>
    <property type="match status" value="1"/>
</dbReference>
<reference evidence="12 13" key="1">
    <citation type="submission" date="2023-02" db="EMBL/GenBank/DDBJ databases">
        <title>Gemone sequence of Telluria chitinolytica ACM 3522T.</title>
        <authorList>
            <person name="Frediansyah A."/>
            <person name="Miess H."/>
            <person name="Gross H."/>
        </authorList>
    </citation>
    <scope>NUCLEOTIDE SEQUENCE [LARGE SCALE GENOMIC DNA]</scope>
    <source>
        <strain evidence="12 13">ACM 3522</strain>
    </source>
</reference>
<dbReference type="EMBL" id="CP119083">
    <property type="protein sequence ID" value="WEF35698.1"/>
    <property type="molecule type" value="Genomic_DNA"/>
</dbReference>
<comment type="catalytic activity">
    <reaction evidence="1">
        <text>ATP + protein L-histidine = ADP + protein N-phospho-L-histidine.</text>
        <dbReference type="EC" id="2.7.13.3"/>
    </reaction>
</comment>
<dbReference type="CDD" id="cd17546">
    <property type="entry name" value="REC_hyHK_CKI1_RcsC-like"/>
    <property type="match status" value="1"/>
</dbReference>
<dbReference type="Gene3D" id="1.10.287.130">
    <property type="match status" value="1"/>
</dbReference>
<dbReference type="InterPro" id="IPR008207">
    <property type="entry name" value="Sig_transdc_His_kin_Hpt_dom"/>
</dbReference>
<evidence type="ECO:0000256" key="4">
    <source>
        <dbReference type="ARBA" id="ARBA00023012"/>
    </source>
</evidence>
<feature type="modified residue" description="Phosphohistidine" evidence="5">
    <location>
        <position position="1370"/>
    </location>
</feature>
<dbReference type="InterPro" id="IPR036641">
    <property type="entry name" value="HPT_dom_sf"/>
</dbReference>
<dbReference type="Pfam" id="PF01627">
    <property type="entry name" value="Hpt"/>
    <property type="match status" value="1"/>
</dbReference>
<dbReference type="PRINTS" id="PR00344">
    <property type="entry name" value="BCTRLSENSOR"/>
</dbReference>
<evidence type="ECO:0000256" key="6">
    <source>
        <dbReference type="PROSITE-ProRule" id="PRU00169"/>
    </source>
</evidence>
<dbReference type="CDD" id="cd00082">
    <property type="entry name" value="HisKA"/>
    <property type="match status" value="1"/>
</dbReference>
<feature type="signal peptide" evidence="8">
    <location>
        <begin position="1"/>
        <end position="29"/>
    </location>
</feature>
<organism evidence="12 13">
    <name type="scientific">Pseudoduganella chitinolytica</name>
    <dbReference type="NCBI Taxonomy" id="34070"/>
    <lineage>
        <taxon>Bacteria</taxon>
        <taxon>Pseudomonadati</taxon>
        <taxon>Pseudomonadota</taxon>
        <taxon>Betaproteobacteria</taxon>
        <taxon>Burkholderiales</taxon>
        <taxon>Oxalobacteraceae</taxon>
        <taxon>Telluria group</taxon>
        <taxon>Pseudoduganella</taxon>
    </lineage>
</organism>
<dbReference type="Gene3D" id="3.40.50.2300">
    <property type="match status" value="1"/>
</dbReference>
<dbReference type="InterPro" id="IPR003961">
    <property type="entry name" value="FN3_dom"/>
</dbReference>
<dbReference type="PANTHER" id="PTHR45339:SF3">
    <property type="entry name" value="HISTIDINE KINASE"/>
    <property type="match status" value="1"/>
</dbReference>
<proteinExistence type="predicted"/>
<dbReference type="Gene3D" id="1.20.120.160">
    <property type="entry name" value="HPT domain"/>
    <property type="match status" value="1"/>
</dbReference>
<feature type="chain" id="PRO_5045426565" description="histidine kinase" evidence="8">
    <location>
        <begin position="30"/>
        <end position="1424"/>
    </location>
</feature>
<dbReference type="SUPFAM" id="SSF47226">
    <property type="entry name" value="Histidine-containing phosphotransfer domain, HPT domain"/>
    <property type="match status" value="1"/>
</dbReference>
<dbReference type="Gene3D" id="2.60.40.10">
    <property type="entry name" value="Immunoglobulins"/>
    <property type="match status" value="1"/>
</dbReference>
<keyword evidence="7" id="KW-0175">Coiled coil</keyword>
<dbReference type="PANTHER" id="PTHR45339">
    <property type="entry name" value="HYBRID SIGNAL TRANSDUCTION HISTIDINE KINASE J"/>
    <property type="match status" value="1"/>
</dbReference>
<dbReference type="SMART" id="SM00388">
    <property type="entry name" value="HisKA"/>
    <property type="match status" value="1"/>
</dbReference>
<evidence type="ECO:0000256" key="1">
    <source>
        <dbReference type="ARBA" id="ARBA00000085"/>
    </source>
</evidence>
<dbReference type="SUPFAM" id="SSF55874">
    <property type="entry name" value="ATPase domain of HSP90 chaperone/DNA topoisomerase II/histidine kinase"/>
    <property type="match status" value="1"/>
</dbReference>
<dbReference type="SUPFAM" id="SSF47384">
    <property type="entry name" value="Homodimeric domain of signal transducing histidine kinase"/>
    <property type="match status" value="1"/>
</dbReference>
<dbReference type="SUPFAM" id="SSF63829">
    <property type="entry name" value="Calcium-dependent phosphotriesterase"/>
    <property type="match status" value="3"/>
</dbReference>
<dbReference type="InterPro" id="IPR011110">
    <property type="entry name" value="Reg_prop"/>
</dbReference>
<dbReference type="Gene3D" id="2.130.10.10">
    <property type="entry name" value="YVTN repeat-like/Quinoprotein amine dehydrogenase"/>
    <property type="match status" value="4"/>
</dbReference>
<gene>
    <name evidence="12" type="ORF">PX653_13410</name>
</gene>
<dbReference type="InterPro" id="IPR001789">
    <property type="entry name" value="Sig_transdc_resp-reg_receiver"/>
</dbReference>
<dbReference type="InterPro" id="IPR036097">
    <property type="entry name" value="HisK_dim/P_sf"/>
</dbReference>
<feature type="domain" description="Histidine kinase" evidence="9">
    <location>
        <begin position="895"/>
        <end position="1122"/>
    </location>
</feature>
<dbReference type="CDD" id="cd00063">
    <property type="entry name" value="FN3"/>
    <property type="match status" value="1"/>
</dbReference>
<evidence type="ECO:0000259" key="11">
    <source>
        <dbReference type="PROSITE" id="PS50894"/>
    </source>
</evidence>
<evidence type="ECO:0000313" key="13">
    <source>
        <dbReference type="Proteomes" id="UP001216510"/>
    </source>
</evidence>
<keyword evidence="4" id="KW-0902">Two-component regulatory system</keyword>
<dbReference type="PROSITE" id="PS50894">
    <property type="entry name" value="HPT"/>
    <property type="match status" value="1"/>
</dbReference>
<name>A0ABY8BL69_9BURK</name>
<feature type="domain" description="Response regulatory" evidence="10">
    <location>
        <begin position="1142"/>
        <end position="1264"/>
    </location>
</feature>
<dbReference type="Proteomes" id="UP001216510">
    <property type="component" value="Chromosome"/>
</dbReference>
<feature type="coiled-coil region" evidence="7">
    <location>
        <begin position="851"/>
        <end position="895"/>
    </location>
</feature>
<dbReference type="InterPro" id="IPR004358">
    <property type="entry name" value="Sig_transdc_His_kin-like_C"/>
</dbReference>
<dbReference type="Pfam" id="PF07495">
    <property type="entry name" value="Y_Y_Y"/>
    <property type="match status" value="1"/>
</dbReference>
<keyword evidence="3 6" id="KW-0597">Phosphoprotein</keyword>
<evidence type="ECO:0000256" key="7">
    <source>
        <dbReference type="SAM" id="Coils"/>
    </source>
</evidence>
<dbReference type="Gene3D" id="3.30.565.10">
    <property type="entry name" value="Histidine kinase-like ATPase, C-terminal domain"/>
    <property type="match status" value="1"/>
</dbReference>
<evidence type="ECO:0000256" key="3">
    <source>
        <dbReference type="ARBA" id="ARBA00022553"/>
    </source>
</evidence>
<feature type="domain" description="HPt" evidence="11">
    <location>
        <begin position="1331"/>
        <end position="1424"/>
    </location>
</feature>